<accession>A0A9J7BMD5</accession>
<gene>
    <name evidence="2" type="ORF">MOP44_26235</name>
</gene>
<dbReference type="EMBL" id="CP093313">
    <property type="protein sequence ID" value="UWZ84044.1"/>
    <property type="molecule type" value="Genomic_DNA"/>
</dbReference>
<keyword evidence="2" id="KW-0378">Hydrolase</keyword>
<organism evidence="2 3">
    <name type="scientific">Occallatibacter riparius</name>
    <dbReference type="NCBI Taxonomy" id="1002689"/>
    <lineage>
        <taxon>Bacteria</taxon>
        <taxon>Pseudomonadati</taxon>
        <taxon>Acidobacteriota</taxon>
        <taxon>Terriglobia</taxon>
        <taxon>Terriglobales</taxon>
        <taxon>Acidobacteriaceae</taxon>
        <taxon>Occallatibacter</taxon>
    </lineage>
</organism>
<dbReference type="InterPro" id="IPR008538">
    <property type="entry name" value="Uma2"/>
</dbReference>
<dbReference type="Proteomes" id="UP001059380">
    <property type="component" value="Chromosome"/>
</dbReference>
<dbReference type="Pfam" id="PF05685">
    <property type="entry name" value="Uma2"/>
    <property type="match status" value="1"/>
</dbReference>
<sequence length="171" mass="19954">MSTATHISEEQYLRTFSWEPDAEYVDGEVRTRSMPTYDHADWQQAIQRWFVEHAKEWNVRSVSELRMRVKPGRYRIPDVSVLDRANPKEQVATIPPLAVFEVLSPEDRMQEMYEKLEDYVAMGIPQIWIVDPKTSVFKQYADNCLRPASRFDLSARGIQFDLGEIAALLQD</sequence>
<evidence type="ECO:0000313" key="2">
    <source>
        <dbReference type="EMBL" id="UWZ84044.1"/>
    </source>
</evidence>
<dbReference type="InterPro" id="IPR012296">
    <property type="entry name" value="Nuclease_put_TT1808"/>
</dbReference>
<dbReference type="InterPro" id="IPR011335">
    <property type="entry name" value="Restrct_endonuc-II-like"/>
</dbReference>
<protein>
    <submittedName>
        <fullName evidence="2">Uma2 family endonuclease</fullName>
    </submittedName>
</protein>
<keyword evidence="2" id="KW-0540">Nuclease</keyword>
<evidence type="ECO:0000259" key="1">
    <source>
        <dbReference type="Pfam" id="PF05685"/>
    </source>
</evidence>
<dbReference type="Gene3D" id="3.90.1570.10">
    <property type="entry name" value="tt1808, chain A"/>
    <property type="match status" value="1"/>
</dbReference>
<dbReference type="AlphaFoldDB" id="A0A9J7BMD5"/>
<dbReference type="KEGG" id="orp:MOP44_26235"/>
<keyword evidence="2" id="KW-0255">Endonuclease</keyword>
<dbReference type="PANTHER" id="PTHR34107">
    <property type="entry name" value="SLL0198 PROTEIN-RELATED"/>
    <property type="match status" value="1"/>
</dbReference>
<dbReference type="GO" id="GO:0004519">
    <property type="term" value="F:endonuclease activity"/>
    <property type="evidence" value="ECO:0007669"/>
    <property type="project" value="UniProtKB-KW"/>
</dbReference>
<dbReference type="PANTHER" id="PTHR34107:SF1">
    <property type="entry name" value="SLL0198 PROTEIN"/>
    <property type="match status" value="1"/>
</dbReference>
<evidence type="ECO:0000313" key="3">
    <source>
        <dbReference type="Proteomes" id="UP001059380"/>
    </source>
</evidence>
<dbReference type="SUPFAM" id="SSF52980">
    <property type="entry name" value="Restriction endonuclease-like"/>
    <property type="match status" value="1"/>
</dbReference>
<keyword evidence="3" id="KW-1185">Reference proteome</keyword>
<reference evidence="2" key="1">
    <citation type="submission" date="2021-04" db="EMBL/GenBank/DDBJ databases">
        <title>Phylogenetic analysis of Acidobacteriaceae.</title>
        <authorList>
            <person name="Qiu L."/>
            <person name="Zhang Q."/>
        </authorList>
    </citation>
    <scope>NUCLEOTIDE SEQUENCE</scope>
    <source>
        <strain evidence="2">DSM 25168</strain>
    </source>
</reference>
<dbReference type="RefSeq" id="WP_260793548.1">
    <property type="nucleotide sequence ID" value="NZ_CP093313.1"/>
</dbReference>
<name>A0A9J7BMD5_9BACT</name>
<dbReference type="CDD" id="cd06260">
    <property type="entry name" value="DUF820-like"/>
    <property type="match status" value="1"/>
</dbReference>
<feature type="domain" description="Putative restriction endonuclease" evidence="1">
    <location>
        <begin position="16"/>
        <end position="135"/>
    </location>
</feature>
<proteinExistence type="predicted"/>